<keyword evidence="2" id="KW-1185">Reference proteome</keyword>
<dbReference type="AlphaFoldDB" id="A0A1P8U6V7"/>
<sequence length="129" mass="13440">MDECMHLMDPATCALCSPIADSGISRSGSYGSHGGETKQDVLDDITRMLSLPRQTVSVGSSLPSDVFIAAARRVGVGIGSMPEICEAIVRKAGHYYSASYDSRGSISGGGSTVTLEGIQAMRSALRALL</sequence>
<accession>A0A1P8U6V7</accession>
<evidence type="ECO:0000313" key="1">
    <source>
        <dbReference type="EMBL" id="APZ33829.1"/>
    </source>
</evidence>
<protein>
    <submittedName>
        <fullName evidence="1">Uncharacterized protein</fullName>
    </submittedName>
</protein>
<organism evidence="1 2">
    <name type="scientific">Microbacterium aurum</name>
    <dbReference type="NCBI Taxonomy" id="36805"/>
    <lineage>
        <taxon>Bacteria</taxon>
        <taxon>Bacillati</taxon>
        <taxon>Actinomycetota</taxon>
        <taxon>Actinomycetes</taxon>
        <taxon>Micrococcales</taxon>
        <taxon>Microbacteriaceae</taxon>
        <taxon>Microbacterium</taxon>
    </lineage>
</organism>
<dbReference type="EMBL" id="CP018762">
    <property type="protein sequence ID" value="APZ33829.1"/>
    <property type="molecule type" value="Genomic_DNA"/>
</dbReference>
<gene>
    <name evidence="1" type="ORF">BOH66_05830</name>
</gene>
<dbReference type="KEGG" id="maur:BOH66_05830"/>
<evidence type="ECO:0000313" key="2">
    <source>
        <dbReference type="Proteomes" id="UP000187185"/>
    </source>
</evidence>
<reference evidence="1 2" key="1">
    <citation type="submission" date="2016-12" db="EMBL/GenBank/DDBJ databases">
        <title>Complete genome sequence of Microbacterium aurum KACC 15219.</title>
        <authorList>
            <person name="Jung Y."/>
            <person name="Shin J.-H."/>
            <person name="Lee Y.-J."/>
            <person name="Yi H."/>
            <person name="Bahn Y.-S."/>
            <person name="Kim J.F."/>
            <person name="Lee D.-W."/>
        </authorList>
    </citation>
    <scope>NUCLEOTIDE SEQUENCE [LARGE SCALE GENOMIC DNA]</scope>
    <source>
        <strain evidence="1 2">KACC 15219</strain>
    </source>
</reference>
<proteinExistence type="predicted"/>
<name>A0A1P8U6V7_9MICO</name>
<dbReference type="Proteomes" id="UP000187185">
    <property type="component" value="Chromosome"/>
</dbReference>
<dbReference type="OrthoDB" id="4867770at2"/>
<dbReference type="RefSeq" id="WP_076690145.1">
    <property type="nucleotide sequence ID" value="NZ_CP018762.1"/>
</dbReference>